<feature type="region of interest" description="Disordered" evidence="16">
    <location>
        <begin position="852"/>
        <end position="873"/>
    </location>
</feature>
<evidence type="ECO:0000256" key="6">
    <source>
        <dbReference type="ARBA" id="ARBA00022490"/>
    </source>
</evidence>
<dbReference type="InterPro" id="IPR001650">
    <property type="entry name" value="Helicase_C-like"/>
</dbReference>
<evidence type="ECO:0000256" key="4">
    <source>
        <dbReference type="ARBA" id="ARBA00022448"/>
    </source>
</evidence>
<dbReference type="Gene3D" id="1.10.3060.10">
    <property type="entry name" value="Helical scaffold and wing domains of SecA"/>
    <property type="match status" value="1"/>
</dbReference>
<evidence type="ECO:0000256" key="13">
    <source>
        <dbReference type="ARBA" id="ARBA00023010"/>
    </source>
</evidence>
<evidence type="ECO:0000259" key="17">
    <source>
        <dbReference type="PROSITE" id="PS51192"/>
    </source>
</evidence>
<dbReference type="CDD" id="cd17928">
    <property type="entry name" value="DEXDc_SecA"/>
    <property type="match status" value="1"/>
</dbReference>
<keyword evidence="9" id="KW-0862">Zinc</keyword>
<evidence type="ECO:0000256" key="10">
    <source>
        <dbReference type="ARBA" id="ARBA00022840"/>
    </source>
</evidence>
<dbReference type="InterPro" id="IPR014001">
    <property type="entry name" value="Helicase_ATP-bd"/>
</dbReference>
<organism evidence="20">
    <name type="scientific">hydrothermal vent metagenome</name>
    <dbReference type="NCBI Taxonomy" id="652676"/>
    <lineage>
        <taxon>unclassified sequences</taxon>
        <taxon>metagenomes</taxon>
        <taxon>ecological metagenomes</taxon>
    </lineage>
</organism>
<dbReference type="NCBIfam" id="NF009538">
    <property type="entry name" value="PRK12904.1"/>
    <property type="match status" value="1"/>
</dbReference>
<dbReference type="Pfam" id="PF07516">
    <property type="entry name" value="SecA_SW"/>
    <property type="match status" value="1"/>
</dbReference>
<keyword evidence="10" id="KW-0067">ATP-binding</keyword>
<keyword evidence="14" id="KW-0472">Membrane</keyword>
<evidence type="ECO:0000256" key="9">
    <source>
        <dbReference type="ARBA" id="ARBA00022833"/>
    </source>
</evidence>
<evidence type="ECO:0000256" key="1">
    <source>
        <dbReference type="ARBA" id="ARBA00001947"/>
    </source>
</evidence>
<dbReference type="Pfam" id="PF21090">
    <property type="entry name" value="P-loop_SecA"/>
    <property type="match status" value="1"/>
</dbReference>
<dbReference type="FunFam" id="1.10.3060.10:FF:000003">
    <property type="entry name" value="Protein translocase subunit SecA"/>
    <property type="match status" value="1"/>
</dbReference>
<dbReference type="SUPFAM" id="SSF52540">
    <property type="entry name" value="P-loop containing nucleoside triphosphate hydrolases"/>
    <property type="match status" value="2"/>
</dbReference>
<feature type="coiled-coil region" evidence="15">
    <location>
        <begin position="669"/>
        <end position="696"/>
    </location>
</feature>
<dbReference type="PROSITE" id="PS51194">
    <property type="entry name" value="HELICASE_CTER"/>
    <property type="match status" value="1"/>
</dbReference>
<dbReference type="EMBL" id="UOGH01000210">
    <property type="protein sequence ID" value="VAX31645.1"/>
    <property type="molecule type" value="Genomic_DNA"/>
</dbReference>
<dbReference type="PROSITE" id="PS51196">
    <property type="entry name" value="SECA_MOTOR_DEAD"/>
    <property type="match status" value="1"/>
</dbReference>
<comment type="similarity">
    <text evidence="3">Belongs to the SecA family.</text>
</comment>
<dbReference type="SMART" id="SM00957">
    <property type="entry name" value="SecA_DEAD"/>
    <property type="match status" value="1"/>
</dbReference>
<evidence type="ECO:0000256" key="14">
    <source>
        <dbReference type="ARBA" id="ARBA00023136"/>
    </source>
</evidence>
<dbReference type="Gene3D" id="3.40.50.300">
    <property type="entry name" value="P-loop containing nucleotide triphosphate hydrolases"/>
    <property type="match status" value="2"/>
</dbReference>
<dbReference type="SUPFAM" id="SSF81886">
    <property type="entry name" value="Helical scaffold and wing domains of SecA"/>
    <property type="match status" value="1"/>
</dbReference>
<reference evidence="20" key="1">
    <citation type="submission" date="2018-06" db="EMBL/GenBank/DDBJ databases">
        <authorList>
            <person name="Zhirakovskaya E."/>
        </authorList>
    </citation>
    <scope>NUCLEOTIDE SEQUENCE</scope>
</reference>
<keyword evidence="6" id="KW-0963">Cytoplasm</keyword>
<evidence type="ECO:0000259" key="18">
    <source>
        <dbReference type="PROSITE" id="PS51194"/>
    </source>
</evidence>
<evidence type="ECO:0000256" key="8">
    <source>
        <dbReference type="ARBA" id="ARBA00022741"/>
    </source>
</evidence>
<protein>
    <submittedName>
        <fullName evidence="20">Protein translocase subunit SecA</fullName>
    </submittedName>
</protein>
<dbReference type="GO" id="GO:0006605">
    <property type="term" value="P:protein targeting"/>
    <property type="evidence" value="ECO:0007669"/>
    <property type="project" value="InterPro"/>
</dbReference>
<feature type="domain" description="SecA family profile" evidence="19">
    <location>
        <begin position="2"/>
        <end position="626"/>
    </location>
</feature>
<dbReference type="Pfam" id="PF01043">
    <property type="entry name" value="SecA_PP_bind"/>
    <property type="match status" value="1"/>
</dbReference>
<dbReference type="GO" id="GO:0046872">
    <property type="term" value="F:metal ion binding"/>
    <property type="evidence" value="ECO:0007669"/>
    <property type="project" value="UniProtKB-KW"/>
</dbReference>
<evidence type="ECO:0000256" key="2">
    <source>
        <dbReference type="ARBA" id="ARBA00004413"/>
    </source>
</evidence>
<keyword evidence="8" id="KW-0547">Nucleotide-binding</keyword>
<dbReference type="PANTHER" id="PTHR30612">
    <property type="entry name" value="SECA INNER MEMBRANE COMPONENT OF SEC PROTEIN SECRETION SYSTEM"/>
    <property type="match status" value="1"/>
</dbReference>
<dbReference type="InterPro" id="IPR036266">
    <property type="entry name" value="SecA_Wing/Scaffold_sf"/>
</dbReference>
<dbReference type="FunFam" id="3.90.1440.10:FF:000001">
    <property type="entry name" value="Preprotein translocase subunit SecA"/>
    <property type="match status" value="1"/>
</dbReference>
<dbReference type="GO" id="GO:0017038">
    <property type="term" value="P:protein import"/>
    <property type="evidence" value="ECO:0007669"/>
    <property type="project" value="InterPro"/>
</dbReference>
<dbReference type="CDD" id="cd18803">
    <property type="entry name" value="SF2_C_secA"/>
    <property type="match status" value="1"/>
</dbReference>
<dbReference type="GO" id="GO:0043952">
    <property type="term" value="P:protein transport by the Sec complex"/>
    <property type="evidence" value="ECO:0007669"/>
    <property type="project" value="TreeGrafter"/>
</dbReference>
<keyword evidence="4" id="KW-0813">Transport</keyword>
<comment type="subcellular location">
    <subcellularLocation>
        <location evidence="2">Cell membrane</location>
        <topology evidence="2">Peripheral membrane protein</topology>
        <orientation evidence="2">Cytoplasmic side</orientation>
    </subcellularLocation>
</comment>
<evidence type="ECO:0000256" key="11">
    <source>
        <dbReference type="ARBA" id="ARBA00022927"/>
    </source>
</evidence>
<sequence>MVSILKKIFGTKNDREIKRIWPMVDRVNSLEPDFSALSDTRLRDKTEEFRRRIENGETLDDILYEAFAVVRETSRRLLNMRHFDVQIIGAIVLHEGKIAEMKTGEGKTLVATMPVYLNALDGRGVHVVTVNDYLAKRDAQWMSPLYHHLGLSVGVIQHDVSFLYDPEARSDDKQLDRFRPCSRKEAYGADITYGTNNEFGFDYLRDNMKYEIADYCQRELNYAIVDEVDSILIDEARTPLIISGPSEESTDKYYKIDRIIPKLQNEVDFTIDEKAKTVILTEEGSIKAEQLLGVDNLFDPVNIELVHHVLQGLKAHHLFKRDVDYVINDGQIIIVDEFTGRLMPGRRWSDGLHQAIEAKEGVKIESENQTLATITFQNYFRMYNKLAGMTGTADTEAEEFAKIYNLDVLVIPTNKPMVRKDYPDMIYKTEPAKFNAVLDEIEDCYKRGQPVLVGTISIEKSELLSKILRKKGIPHTVLNAKYHDKEAQIISQAGSPGAVTIATNMAGRGTDIVLGGNLEGIVEELLKKKKDPSEEDREKALKRAEVICQENRDKVVQAGGLHILGTERHEARRIDNQLRGRSGRQGDPGSSRFYLSLQDDLMRIFASDRISGLMGRLGMDESIPIENRIVSKAIENAQRRVEAHNFDIRKHLIEYDDVMNKQRIEIYAFRREILESESLKEKIDELIEEIVDSLLDMYCPEDRHAEYWDIKELNNSIYGIFGLKSEKISEISGIEALREVLIGEVKEYYENKEKEIGSDLMRYLEKIITLQVVDNQWKDHLLAMDYLKEGIGLRGYGQKDPLVEYKREAFDMFSDMTERIRNEVLTRLYRVQVRSEEDASKVSQQHQLSLAYNRGNGAEAQRPVRKSKKVGRNEPCPCGSGRKYKKCCGVNA</sequence>
<dbReference type="InterPro" id="IPR011130">
    <property type="entry name" value="SecA_preprotein_X-link_dom"/>
</dbReference>
<dbReference type="Gene3D" id="3.90.1440.10">
    <property type="entry name" value="SecA, preprotein cross-linking domain"/>
    <property type="match status" value="1"/>
</dbReference>
<dbReference type="InterPro" id="IPR004027">
    <property type="entry name" value="SEC_C_motif"/>
</dbReference>
<dbReference type="Pfam" id="PF02810">
    <property type="entry name" value="SEC-C"/>
    <property type="match status" value="1"/>
</dbReference>
<dbReference type="Pfam" id="PF07517">
    <property type="entry name" value="SecA_DEAD"/>
    <property type="match status" value="1"/>
</dbReference>
<gene>
    <name evidence="20" type="ORF">MNBD_NITROSPIRAE02-1534</name>
</gene>
<dbReference type="PRINTS" id="PR00906">
    <property type="entry name" value="SECA"/>
</dbReference>
<evidence type="ECO:0000256" key="12">
    <source>
        <dbReference type="ARBA" id="ARBA00022967"/>
    </source>
</evidence>
<dbReference type="FunFam" id="3.40.50.300:FF:000113">
    <property type="entry name" value="Preprotein translocase subunit SecA"/>
    <property type="match status" value="1"/>
</dbReference>
<dbReference type="GO" id="GO:0006886">
    <property type="term" value="P:intracellular protein transport"/>
    <property type="evidence" value="ECO:0007669"/>
    <property type="project" value="InterPro"/>
</dbReference>
<evidence type="ECO:0000256" key="3">
    <source>
        <dbReference type="ARBA" id="ARBA00007650"/>
    </source>
</evidence>
<dbReference type="GO" id="GO:0005829">
    <property type="term" value="C:cytosol"/>
    <property type="evidence" value="ECO:0007669"/>
    <property type="project" value="TreeGrafter"/>
</dbReference>
<proteinExistence type="inferred from homology"/>
<dbReference type="SUPFAM" id="SSF81767">
    <property type="entry name" value="Pre-protein crosslinking domain of SecA"/>
    <property type="match status" value="1"/>
</dbReference>
<dbReference type="InterPro" id="IPR011115">
    <property type="entry name" value="SecA_DEAD"/>
</dbReference>
<dbReference type="AlphaFoldDB" id="A0A3B1DIX2"/>
<dbReference type="InterPro" id="IPR027417">
    <property type="entry name" value="P-loop_NTPase"/>
</dbReference>
<dbReference type="FunFam" id="3.40.50.300:FF:000246">
    <property type="entry name" value="Preprotein translocase subunit SecA"/>
    <property type="match status" value="1"/>
</dbReference>
<dbReference type="SMART" id="SM00958">
    <property type="entry name" value="SecA_PP_bind"/>
    <property type="match status" value="1"/>
</dbReference>
<keyword evidence="12" id="KW-1278">Translocase</keyword>
<comment type="cofactor">
    <cofactor evidence="1">
        <name>Zn(2+)</name>
        <dbReference type="ChEBI" id="CHEBI:29105"/>
    </cofactor>
</comment>
<dbReference type="PROSITE" id="PS51192">
    <property type="entry name" value="HELICASE_ATP_BIND_1"/>
    <property type="match status" value="1"/>
</dbReference>
<evidence type="ECO:0000256" key="5">
    <source>
        <dbReference type="ARBA" id="ARBA00022475"/>
    </source>
</evidence>
<keyword evidence="5" id="KW-1003">Cell membrane</keyword>
<dbReference type="InterPro" id="IPR020937">
    <property type="entry name" value="SecA_CS"/>
</dbReference>
<dbReference type="PROSITE" id="PS01312">
    <property type="entry name" value="SECA"/>
    <property type="match status" value="1"/>
</dbReference>
<dbReference type="InterPro" id="IPR014018">
    <property type="entry name" value="SecA_motor_DEAD"/>
</dbReference>
<dbReference type="GO" id="GO:0005886">
    <property type="term" value="C:plasma membrane"/>
    <property type="evidence" value="ECO:0007669"/>
    <property type="project" value="UniProtKB-SubCell"/>
</dbReference>
<evidence type="ECO:0000259" key="19">
    <source>
        <dbReference type="PROSITE" id="PS51196"/>
    </source>
</evidence>
<evidence type="ECO:0000256" key="7">
    <source>
        <dbReference type="ARBA" id="ARBA00022723"/>
    </source>
</evidence>
<feature type="domain" description="Helicase C-terminal" evidence="18">
    <location>
        <begin position="436"/>
        <end position="631"/>
    </location>
</feature>
<dbReference type="PANTHER" id="PTHR30612:SF0">
    <property type="entry name" value="CHLOROPLAST PROTEIN-TRANSPORTING ATPASE"/>
    <property type="match status" value="1"/>
</dbReference>
<accession>A0A3B1DIX2</accession>
<evidence type="ECO:0000313" key="20">
    <source>
        <dbReference type="EMBL" id="VAX31645.1"/>
    </source>
</evidence>
<keyword evidence="13" id="KW-0811">Translocation</keyword>
<dbReference type="HAMAP" id="MF_01382">
    <property type="entry name" value="SecA"/>
    <property type="match status" value="1"/>
</dbReference>
<dbReference type="GO" id="GO:0031522">
    <property type="term" value="C:cell envelope Sec protein transport complex"/>
    <property type="evidence" value="ECO:0007669"/>
    <property type="project" value="TreeGrafter"/>
</dbReference>
<evidence type="ECO:0000256" key="16">
    <source>
        <dbReference type="SAM" id="MobiDB-lite"/>
    </source>
</evidence>
<name>A0A3B1DIX2_9ZZZZ</name>
<dbReference type="InterPro" id="IPR000185">
    <property type="entry name" value="SecA"/>
</dbReference>
<keyword evidence="15" id="KW-0175">Coiled coil</keyword>
<dbReference type="InterPro" id="IPR036670">
    <property type="entry name" value="SecA_X-link_sf"/>
</dbReference>
<feature type="domain" description="Helicase ATP-binding" evidence="17">
    <location>
        <begin position="88"/>
        <end position="264"/>
    </location>
</feature>
<keyword evidence="7" id="KW-0479">Metal-binding</keyword>
<dbReference type="InterPro" id="IPR011116">
    <property type="entry name" value="SecA_Wing/Scaffold"/>
</dbReference>
<dbReference type="NCBIfam" id="TIGR00963">
    <property type="entry name" value="secA"/>
    <property type="match status" value="1"/>
</dbReference>
<keyword evidence="11" id="KW-0653">Protein transport</keyword>
<dbReference type="GO" id="GO:0005524">
    <property type="term" value="F:ATP binding"/>
    <property type="evidence" value="ECO:0007669"/>
    <property type="project" value="UniProtKB-KW"/>
</dbReference>
<evidence type="ECO:0000256" key="15">
    <source>
        <dbReference type="SAM" id="Coils"/>
    </source>
</evidence>
<dbReference type="InterPro" id="IPR044722">
    <property type="entry name" value="SecA_SF2_C"/>
</dbReference>